<evidence type="ECO:0000313" key="2">
    <source>
        <dbReference type="Proteomes" id="UP000001940"/>
    </source>
</evidence>
<dbReference type="WormBase" id="F29F11.20">
    <property type="protein sequence ID" value="CE46196"/>
    <property type="gene ID" value="WBGene00219209"/>
</dbReference>
<dbReference type="PaxDb" id="6239-F29F11.20"/>
<dbReference type="InParanoid" id="G3MU15"/>
<dbReference type="Bgee" id="WBGene00219209">
    <property type="expression patterns" value="Expressed in pharyngeal muscle cell (C elegans) and 1 other cell type or tissue"/>
</dbReference>
<dbReference type="HOGENOM" id="CLU_2591955_0_0_1"/>
<organism evidence="1 2">
    <name type="scientific">Caenorhabditis elegans</name>
    <dbReference type="NCBI Taxonomy" id="6239"/>
    <lineage>
        <taxon>Eukaryota</taxon>
        <taxon>Metazoa</taxon>
        <taxon>Ecdysozoa</taxon>
        <taxon>Nematoda</taxon>
        <taxon>Chromadorea</taxon>
        <taxon>Rhabditida</taxon>
        <taxon>Rhabditina</taxon>
        <taxon>Rhabditomorpha</taxon>
        <taxon>Rhabditoidea</taxon>
        <taxon>Rhabditidae</taxon>
        <taxon>Peloderinae</taxon>
        <taxon>Caenorhabditis</taxon>
    </lineage>
</organism>
<protein>
    <submittedName>
        <fullName evidence="1">Uncharacterized protein</fullName>
    </submittedName>
</protein>
<keyword evidence="2" id="KW-1185">Reference proteome</keyword>
<accession>G3MU15</accession>
<dbReference type="EMBL" id="BX284605">
    <property type="protein sequence ID" value="CCD31071.1"/>
    <property type="molecule type" value="Genomic_DNA"/>
</dbReference>
<reference evidence="1 2" key="1">
    <citation type="journal article" date="1998" name="Science">
        <title>Genome sequence of the nematode C. elegans: a platform for investigating biology.</title>
        <authorList>
            <consortium name="The C. elegans sequencing consortium"/>
            <person name="Sulson J.E."/>
            <person name="Waterston R."/>
        </authorList>
    </citation>
    <scope>NUCLEOTIDE SEQUENCE [LARGE SCALE GENOMIC DNA]</scope>
    <source>
        <strain evidence="1 2">Bristol N2</strain>
    </source>
</reference>
<proteinExistence type="predicted"/>
<dbReference type="AlphaFoldDB" id="G3MU15"/>
<evidence type="ECO:0000313" key="1">
    <source>
        <dbReference type="EMBL" id="CCD31071.1"/>
    </source>
</evidence>
<dbReference type="GeneID" id="13214893"/>
<dbReference type="Proteomes" id="UP000001940">
    <property type="component" value="Chromosome V"/>
</dbReference>
<sequence length="80" mass="9719">MFQLFKAPPIAVRLDREKQRGIIRRQDYCFFGMLNSSMIEQQLPYLMSFPIQILIYFERYNLVITQSFHLVFTNGYLKYQ</sequence>
<gene>
    <name evidence="1" type="ORF">CELE_F29F11.20</name>
    <name evidence="1 3" type="ORF">F29F11.20</name>
</gene>
<dbReference type="RefSeq" id="NP_001256251.1">
    <property type="nucleotide sequence ID" value="NM_001269322.1"/>
</dbReference>
<evidence type="ECO:0000313" key="3">
    <source>
        <dbReference type="WormBase" id="F29F11.20"/>
    </source>
</evidence>
<dbReference type="AGR" id="WB:WBGene00219209"/>
<dbReference type="CTD" id="13214893"/>
<dbReference type="KEGG" id="cel:CELE_F29F11.20"/>
<name>G3MU15_CAEEL</name>